<evidence type="ECO:0000256" key="5">
    <source>
        <dbReference type="ARBA" id="ARBA00022676"/>
    </source>
</evidence>
<feature type="chain" id="PRO_5040280759" description="GDP-fucose protein O-fucosyltransferase 2" evidence="19">
    <location>
        <begin position="26"/>
        <end position="441"/>
    </location>
</feature>
<evidence type="ECO:0000313" key="21">
    <source>
        <dbReference type="Proteomes" id="UP001152798"/>
    </source>
</evidence>
<evidence type="ECO:0000256" key="8">
    <source>
        <dbReference type="ARBA" id="ARBA00022824"/>
    </source>
</evidence>
<keyword evidence="10" id="KW-1015">Disulfide bond</keyword>
<evidence type="ECO:0000256" key="15">
    <source>
        <dbReference type="ARBA" id="ARBA00026232"/>
    </source>
</evidence>
<comment type="subcellular location">
    <subcellularLocation>
        <location evidence="1">Endoplasmic reticulum</location>
    </subcellularLocation>
    <subcellularLocation>
        <location evidence="2">Golgi apparatus</location>
    </subcellularLocation>
</comment>
<evidence type="ECO:0000256" key="3">
    <source>
        <dbReference type="ARBA" id="ARBA00004922"/>
    </source>
</evidence>
<dbReference type="EC" id="2.4.1.221" evidence="4"/>
<dbReference type="PANTHER" id="PTHR13398:SF0">
    <property type="entry name" value="GDP-FUCOSE PROTEIN O-FUCOSYLTRANSFERASE 2"/>
    <property type="match status" value="1"/>
</dbReference>
<dbReference type="InterPro" id="IPR019378">
    <property type="entry name" value="GDP-Fuc_O-FucTrfase"/>
</dbReference>
<gene>
    <name evidence="20" type="ORF">NEZAVI_LOCUS10734</name>
</gene>
<keyword evidence="5" id="KW-0328">Glycosyltransferase</keyword>
<evidence type="ECO:0000256" key="7">
    <source>
        <dbReference type="ARBA" id="ARBA00022729"/>
    </source>
</evidence>
<sequence length="441" mass="51567">MTTKLQNTLALVVFFLGLSIQTNEFCSVEDKLCSSPKIPKSNLRYLLYDVNYSEGFNLRRDVYMRMAIFMHLIQDDQDWHLVLPPWPHLYHWQSRDVGNQNFLSWSSFFDIKSLKRFSPIMEFTEFLEESGDYQIDEIYVIQHFDGAFKDKNWNWNDKWSLIDCNQEVLCQGDNCKSSAYKLKNGMYYRDYLSYENMTSRSLHCVSFQGPASFLKNMLKESHYSKRILIDHAEIVVHDGFGDQLYWKCRRSMRFAKNLVKVADTFRTKYLGCNDTKDNTVRPSNWENEKDERKAVGGPFVCAHLRRGDFVYSRGNQLPSLKFAAKQLKELLTNLKLNTIYLATDGSSEDVEILKQNLNDAKLVQYVPSPGVKRKIKDGGLAIIDQIICSYARYFIGTHESTFTFRIQEEREIIGFPINTTFNVFCATPKKCFETSKWTIVY</sequence>
<evidence type="ECO:0000256" key="11">
    <source>
        <dbReference type="ARBA" id="ARBA00023180"/>
    </source>
</evidence>
<evidence type="ECO:0000256" key="4">
    <source>
        <dbReference type="ARBA" id="ARBA00012196"/>
    </source>
</evidence>
<evidence type="ECO:0000256" key="18">
    <source>
        <dbReference type="ARBA" id="ARBA00048647"/>
    </source>
</evidence>
<evidence type="ECO:0000256" key="1">
    <source>
        <dbReference type="ARBA" id="ARBA00004240"/>
    </source>
</evidence>
<comment type="pathway">
    <text evidence="3">Protein modification; protein glycosylation.</text>
</comment>
<dbReference type="GO" id="GO:0005794">
    <property type="term" value="C:Golgi apparatus"/>
    <property type="evidence" value="ECO:0007669"/>
    <property type="project" value="UniProtKB-SubCell"/>
</dbReference>
<evidence type="ECO:0000256" key="14">
    <source>
        <dbReference type="ARBA" id="ARBA00025803"/>
    </source>
</evidence>
<keyword evidence="13" id="KW-0119">Carbohydrate metabolism</keyword>
<keyword evidence="12" id="KW-0294">Fucose metabolism</keyword>
<proteinExistence type="inferred from homology"/>
<keyword evidence="11" id="KW-0325">Glycoprotein</keyword>
<dbReference type="AlphaFoldDB" id="A0A9P0MNT7"/>
<evidence type="ECO:0000313" key="20">
    <source>
        <dbReference type="EMBL" id="CAH1401783.1"/>
    </source>
</evidence>
<name>A0A9P0MNT7_NEZVI</name>
<comment type="similarity">
    <text evidence="14">Belongs to the glycosyltransferase 68 family.</text>
</comment>
<dbReference type="EMBL" id="OV725081">
    <property type="protein sequence ID" value="CAH1401783.1"/>
    <property type="molecule type" value="Genomic_DNA"/>
</dbReference>
<keyword evidence="9" id="KW-0333">Golgi apparatus</keyword>
<evidence type="ECO:0000256" key="10">
    <source>
        <dbReference type="ARBA" id="ARBA00023157"/>
    </source>
</evidence>
<evidence type="ECO:0000256" key="13">
    <source>
        <dbReference type="ARBA" id="ARBA00023277"/>
    </source>
</evidence>
<dbReference type="GO" id="GO:0005783">
    <property type="term" value="C:endoplasmic reticulum"/>
    <property type="evidence" value="ECO:0007669"/>
    <property type="project" value="UniProtKB-SubCell"/>
</dbReference>
<comment type="catalytic activity">
    <reaction evidence="17">
        <text>L-threonyl-[protein] + GDP-beta-L-fucose = 3-O-(alpha-L-fucosyl)-L-threonyl-[protein] + GDP + H(+)</text>
        <dbReference type="Rhea" id="RHEA:70491"/>
        <dbReference type="Rhea" id="RHEA-COMP:11060"/>
        <dbReference type="Rhea" id="RHEA-COMP:17915"/>
        <dbReference type="ChEBI" id="CHEBI:15378"/>
        <dbReference type="ChEBI" id="CHEBI:30013"/>
        <dbReference type="ChEBI" id="CHEBI:57273"/>
        <dbReference type="ChEBI" id="CHEBI:58189"/>
        <dbReference type="ChEBI" id="CHEBI:189631"/>
        <dbReference type="EC" id="2.4.1.221"/>
    </reaction>
    <physiologicalReaction direction="left-to-right" evidence="17">
        <dbReference type="Rhea" id="RHEA:70492"/>
    </physiologicalReaction>
</comment>
<dbReference type="FunFam" id="3.40.50.11350:FF:000002">
    <property type="entry name" value="GDP-fucose protein O-fucosyltransferase 2"/>
    <property type="match status" value="1"/>
</dbReference>
<evidence type="ECO:0000256" key="9">
    <source>
        <dbReference type="ARBA" id="ARBA00023034"/>
    </source>
</evidence>
<dbReference type="Pfam" id="PF10250">
    <property type="entry name" value="O-FucT"/>
    <property type="match status" value="1"/>
</dbReference>
<dbReference type="GO" id="GO:0006004">
    <property type="term" value="P:fucose metabolic process"/>
    <property type="evidence" value="ECO:0007669"/>
    <property type="project" value="UniProtKB-KW"/>
</dbReference>
<feature type="signal peptide" evidence="19">
    <location>
        <begin position="1"/>
        <end position="25"/>
    </location>
</feature>
<comment type="catalytic activity">
    <reaction evidence="18">
        <text>L-seryl-[protein] + GDP-beta-L-fucose = 3-O-(alpha-L-fucosyl)-L-seryl-[protein] + GDP + H(+)</text>
        <dbReference type="Rhea" id="RHEA:63644"/>
        <dbReference type="Rhea" id="RHEA-COMP:9863"/>
        <dbReference type="Rhea" id="RHEA-COMP:17914"/>
        <dbReference type="ChEBI" id="CHEBI:15378"/>
        <dbReference type="ChEBI" id="CHEBI:29999"/>
        <dbReference type="ChEBI" id="CHEBI:57273"/>
        <dbReference type="ChEBI" id="CHEBI:58189"/>
        <dbReference type="ChEBI" id="CHEBI:189632"/>
        <dbReference type="EC" id="2.4.1.221"/>
    </reaction>
    <physiologicalReaction direction="left-to-right" evidence="18">
        <dbReference type="Rhea" id="RHEA:63645"/>
    </physiologicalReaction>
</comment>
<dbReference type="OrthoDB" id="422368at2759"/>
<dbReference type="GO" id="GO:0046922">
    <property type="term" value="F:peptide-O-fucosyltransferase activity"/>
    <property type="evidence" value="ECO:0007669"/>
    <property type="project" value="UniProtKB-EC"/>
</dbReference>
<reference evidence="20" key="1">
    <citation type="submission" date="2022-01" db="EMBL/GenBank/DDBJ databases">
        <authorList>
            <person name="King R."/>
        </authorList>
    </citation>
    <scope>NUCLEOTIDE SEQUENCE</scope>
</reference>
<protein>
    <recommendedName>
        <fullName evidence="15">GDP-fucose protein O-fucosyltransferase 2</fullName>
        <ecNumber evidence="4">2.4.1.221</ecNumber>
    </recommendedName>
    <alternativeName>
        <fullName evidence="16">Peptide-O-fucosyltransferase 2</fullName>
    </alternativeName>
</protein>
<evidence type="ECO:0000256" key="12">
    <source>
        <dbReference type="ARBA" id="ARBA00023253"/>
    </source>
</evidence>
<evidence type="ECO:0000256" key="17">
    <source>
        <dbReference type="ARBA" id="ARBA00047273"/>
    </source>
</evidence>
<keyword evidence="21" id="KW-1185">Reference proteome</keyword>
<keyword evidence="8" id="KW-0256">Endoplasmic reticulum</keyword>
<dbReference type="InterPro" id="IPR045130">
    <property type="entry name" value="OFUT2-like"/>
</dbReference>
<organism evidence="20 21">
    <name type="scientific">Nezara viridula</name>
    <name type="common">Southern green stink bug</name>
    <name type="synonym">Cimex viridulus</name>
    <dbReference type="NCBI Taxonomy" id="85310"/>
    <lineage>
        <taxon>Eukaryota</taxon>
        <taxon>Metazoa</taxon>
        <taxon>Ecdysozoa</taxon>
        <taxon>Arthropoda</taxon>
        <taxon>Hexapoda</taxon>
        <taxon>Insecta</taxon>
        <taxon>Pterygota</taxon>
        <taxon>Neoptera</taxon>
        <taxon>Paraneoptera</taxon>
        <taxon>Hemiptera</taxon>
        <taxon>Heteroptera</taxon>
        <taxon>Panheteroptera</taxon>
        <taxon>Pentatomomorpha</taxon>
        <taxon>Pentatomoidea</taxon>
        <taxon>Pentatomidae</taxon>
        <taxon>Pentatominae</taxon>
        <taxon>Nezara</taxon>
    </lineage>
</organism>
<keyword evidence="6" id="KW-0808">Transferase</keyword>
<evidence type="ECO:0000256" key="2">
    <source>
        <dbReference type="ARBA" id="ARBA00004555"/>
    </source>
</evidence>
<dbReference type="Gene3D" id="3.40.50.11350">
    <property type="match status" value="1"/>
</dbReference>
<keyword evidence="7 19" id="KW-0732">Signal</keyword>
<dbReference type="PANTHER" id="PTHR13398">
    <property type="entry name" value="GDP-FUCOSE PROTEIN O-FUCOSYLTRANSFERASE 2"/>
    <property type="match status" value="1"/>
</dbReference>
<dbReference type="CDD" id="cd11298">
    <property type="entry name" value="O-FucT-2"/>
    <property type="match status" value="1"/>
</dbReference>
<evidence type="ECO:0000256" key="6">
    <source>
        <dbReference type="ARBA" id="ARBA00022679"/>
    </source>
</evidence>
<evidence type="ECO:0000256" key="16">
    <source>
        <dbReference type="ARBA" id="ARBA00033083"/>
    </source>
</evidence>
<dbReference type="Gene3D" id="3.40.50.11340">
    <property type="match status" value="1"/>
</dbReference>
<evidence type="ECO:0000256" key="19">
    <source>
        <dbReference type="SAM" id="SignalP"/>
    </source>
</evidence>
<dbReference type="Proteomes" id="UP001152798">
    <property type="component" value="Chromosome 5"/>
</dbReference>
<accession>A0A9P0MNT7</accession>